<feature type="transmembrane region" description="Helical" evidence="7">
    <location>
        <begin position="15"/>
        <end position="36"/>
    </location>
</feature>
<reference evidence="8" key="1">
    <citation type="journal article" date="2015" name="ISME J.">
        <title>Draft Genome Sequence of Streptomyces incarnatus NRRL8089, which Produces the Nucleoside Antibiotic Sinefungin.</title>
        <authorList>
            <person name="Oshima K."/>
            <person name="Hattori M."/>
            <person name="Shimizu H."/>
            <person name="Fukuda K."/>
            <person name="Nemoto M."/>
            <person name="Inagaki K."/>
            <person name="Tamura T."/>
        </authorList>
    </citation>
    <scope>NUCLEOTIDE SEQUENCE</scope>
    <source>
        <strain evidence="8">FACHB-1277</strain>
    </source>
</reference>
<comment type="subcellular location">
    <subcellularLocation>
        <location evidence="7">Cellular thylakoid membrane</location>
        <topology evidence="7">Single-pass membrane protein</topology>
    </subcellularLocation>
    <subcellularLocation>
        <location evidence="1">Membrane</location>
        <topology evidence="1">Single-pass membrane protein</topology>
    </subcellularLocation>
</comment>
<evidence type="ECO:0000256" key="1">
    <source>
        <dbReference type="ARBA" id="ARBA00004167"/>
    </source>
</evidence>
<name>A0A926UTY2_9CYAN</name>
<keyword evidence="6 7" id="KW-0604">Photosystem II</keyword>
<evidence type="ECO:0000256" key="7">
    <source>
        <dbReference type="HAMAP-Rule" id="MF_01329"/>
    </source>
</evidence>
<dbReference type="GO" id="GO:0031676">
    <property type="term" value="C:plasma membrane-derived thylakoid membrane"/>
    <property type="evidence" value="ECO:0007669"/>
    <property type="project" value="UniProtKB-SubCell"/>
</dbReference>
<dbReference type="EMBL" id="JACJPY010000033">
    <property type="protein sequence ID" value="MBD2150788.1"/>
    <property type="molecule type" value="Genomic_DNA"/>
</dbReference>
<keyword evidence="9" id="KW-1185">Reference proteome</keyword>
<evidence type="ECO:0000313" key="8">
    <source>
        <dbReference type="EMBL" id="MBD2150788.1"/>
    </source>
</evidence>
<keyword evidence="5 7" id="KW-0472">Membrane</keyword>
<dbReference type="RefSeq" id="WP_190351149.1">
    <property type="nucleotide sequence ID" value="NZ_JACJPY010000033.1"/>
</dbReference>
<evidence type="ECO:0000256" key="6">
    <source>
        <dbReference type="ARBA" id="ARBA00023276"/>
    </source>
</evidence>
<keyword evidence="4 7" id="KW-1133">Transmembrane helix</keyword>
<comment type="subunit">
    <text evidence="7">PSII is composed of 1 copy each of membrane proteins PsbA, PsbB, PsbC, PsbD, PsbE, PsbF, PsbH, PsbI, PsbJ, PsbK, PsbL, PsbM, PsbT, PsbX, PsbY, PsbZ, Psb30/Ycf12, peripheral proteins PsbO, CyanoQ (PsbQ), PsbU, PsbV and a large number of cofactors. It forms dimeric complexes.</text>
</comment>
<gene>
    <name evidence="7" type="primary">psb30</name>
    <name evidence="7" type="synonym">ycf12</name>
    <name evidence="8" type="ORF">H6F44_11745</name>
</gene>
<dbReference type="NCBIfam" id="NF010239">
    <property type="entry name" value="PRK13686.1"/>
    <property type="match status" value="1"/>
</dbReference>
<dbReference type="HAMAP" id="MF_01329">
    <property type="entry name" value="PSII_Psb30_Ycf12"/>
    <property type="match status" value="1"/>
</dbReference>
<comment type="similarity">
    <text evidence="7">Belongs to the Psb30/Ycf12 family.</text>
</comment>
<evidence type="ECO:0000256" key="4">
    <source>
        <dbReference type="ARBA" id="ARBA00022989"/>
    </source>
</evidence>
<proteinExistence type="inferred from homology"/>
<comment type="caution">
    <text evidence="8">The sequence shown here is derived from an EMBL/GenBank/DDBJ whole genome shotgun (WGS) entry which is preliminary data.</text>
</comment>
<protein>
    <recommendedName>
        <fullName evidence="7">Photosystem II reaction center protein Psb30</fullName>
    </recommendedName>
    <alternativeName>
        <fullName evidence="7">Photosystem II reaction center protein Ycf12</fullName>
    </alternativeName>
</protein>
<evidence type="ECO:0000256" key="3">
    <source>
        <dbReference type="ARBA" id="ARBA00022692"/>
    </source>
</evidence>
<keyword evidence="7" id="KW-0793">Thylakoid</keyword>
<comment type="function">
    <text evidence="7">A core subunit of photosystem II (PSII), probably helps stabilize the reaction center.</text>
</comment>
<dbReference type="Pfam" id="PF05969">
    <property type="entry name" value="PSII_Ycf12"/>
    <property type="match status" value="1"/>
</dbReference>
<evidence type="ECO:0000256" key="2">
    <source>
        <dbReference type="ARBA" id="ARBA00022531"/>
    </source>
</evidence>
<reference evidence="8" key="2">
    <citation type="submission" date="2020-08" db="EMBL/GenBank/DDBJ databases">
        <authorList>
            <person name="Chen M."/>
            <person name="Teng W."/>
            <person name="Zhao L."/>
            <person name="Hu C."/>
            <person name="Zhou Y."/>
            <person name="Han B."/>
            <person name="Song L."/>
            <person name="Shu W."/>
        </authorList>
    </citation>
    <scope>NUCLEOTIDE SEQUENCE</scope>
    <source>
        <strain evidence="8">FACHB-1277</strain>
    </source>
</reference>
<dbReference type="Proteomes" id="UP000631421">
    <property type="component" value="Unassembled WGS sequence"/>
</dbReference>
<dbReference type="GO" id="GO:0015979">
    <property type="term" value="P:photosynthesis"/>
    <property type="evidence" value="ECO:0007669"/>
    <property type="project" value="UniProtKB-KW"/>
</dbReference>
<dbReference type="InterPro" id="IPR010284">
    <property type="entry name" value="PSII_Ycf12_core-subunit"/>
</dbReference>
<evidence type="ECO:0000313" key="9">
    <source>
        <dbReference type="Proteomes" id="UP000631421"/>
    </source>
</evidence>
<keyword evidence="2 7" id="KW-0602">Photosynthesis</keyword>
<evidence type="ECO:0000256" key="5">
    <source>
        <dbReference type="ARBA" id="ARBA00023136"/>
    </source>
</evidence>
<accession>A0A926UTY2</accession>
<dbReference type="AlphaFoldDB" id="A0A926UTY2"/>
<dbReference type="GO" id="GO:0009523">
    <property type="term" value="C:photosystem II"/>
    <property type="evidence" value="ECO:0007669"/>
    <property type="project" value="UniProtKB-KW"/>
</dbReference>
<organism evidence="8 9">
    <name type="scientific">Pseudanabaena cinerea FACHB-1277</name>
    <dbReference type="NCBI Taxonomy" id="2949581"/>
    <lineage>
        <taxon>Bacteria</taxon>
        <taxon>Bacillati</taxon>
        <taxon>Cyanobacteriota</taxon>
        <taxon>Cyanophyceae</taxon>
        <taxon>Pseudanabaenales</taxon>
        <taxon>Pseudanabaenaceae</taxon>
        <taxon>Pseudanabaena</taxon>
        <taxon>Pseudanabaena cinerea</taxon>
    </lineage>
</organism>
<sequence>MDFLTNTLSGINFQLIFQLTCLALIVISGPVIIFLLSANNGDL</sequence>
<keyword evidence="3 7" id="KW-0812">Transmembrane</keyword>